<sequence length="562" mass="64741">MTLKLKCFNEISDSIKITNPPPILVYNDAQLAITDIQLLNNSTDKNNNNLNKKHLFYAKLSCSGYDNRIYKTEYSKDAKWENLNFLFPADKSSELKIRLKINFGESKLFWTPRRSSRNLIGEANIPFLEMLERTSVDGNCHHFAFLLRPHFQKMVVKCKLIPPVKQPLVETLTTLGYSNLNSTSSYSSSLEKPSSISSSIYSIDNNNNTKINSKMEKCLANSPPSNSMSASSSSSDNFSKLPKGWEIRVDGQGRIFYIDHIHQKTAWTPPCILEALEESNYFNKNCENICDENRVIRQTMEFSKNNINLTIPQTPKQMALNILLSKELFNRLLHSNNFAYELYNESRILKHIIQKIRREPEKFSQFEQNRELVNFINSFTDRTQPLPSGWQLTKQTNSPMPQILFVDHIGKNITPFDPRLAFICLNYKRTSKQENPNSCRSAPPLRRLNKNTTSTPFFGNNITNSPRMQDQGRCHETNNNRLSLDENVLGQLEKVLNEQYNPQMAQKIQTKLRLIANLGDRALLRYANDVDVARALSLLDQLNEQILKNNEEAQQNENNEKI</sequence>
<keyword evidence="4" id="KW-0539">Nucleus</keyword>
<dbReference type="Pfam" id="PF00397">
    <property type="entry name" value="WW"/>
    <property type="match status" value="1"/>
</dbReference>
<dbReference type="InterPro" id="IPR036020">
    <property type="entry name" value="WW_dom_sf"/>
</dbReference>
<feature type="domain" description="WW" evidence="7">
    <location>
        <begin position="239"/>
        <end position="272"/>
    </location>
</feature>
<comment type="subcellular location">
    <subcellularLocation>
        <location evidence="2">Cytoplasm</location>
    </subcellularLocation>
    <subcellularLocation>
        <location evidence="1">Nucleus</location>
    </subcellularLocation>
</comment>
<evidence type="ECO:0000256" key="4">
    <source>
        <dbReference type="ARBA" id="ARBA00023242"/>
    </source>
</evidence>
<gene>
    <name evidence="8" type="ORF">MENT_LOCUS21045</name>
</gene>
<dbReference type="InterPro" id="IPR040524">
    <property type="entry name" value="HECW1_helix"/>
</dbReference>
<proteinExistence type="predicted"/>
<dbReference type="Pfam" id="PF18436">
    <property type="entry name" value="HECW1_helix"/>
    <property type="match status" value="1"/>
</dbReference>
<reference evidence="8 9" key="1">
    <citation type="submission" date="2020-08" db="EMBL/GenBank/DDBJ databases">
        <authorList>
            <person name="Koutsovoulos G."/>
            <person name="Danchin GJ E."/>
        </authorList>
    </citation>
    <scope>NUCLEOTIDE SEQUENCE [LARGE SCALE GENOMIC DNA]</scope>
</reference>
<dbReference type="GO" id="GO:0005737">
    <property type="term" value="C:cytoplasm"/>
    <property type="evidence" value="ECO:0007669"/>
    <property type="project" value="UniProtKB-SubCell"/>
</dbReference>
<dbReference type="GO" id="GO:0045944">
    <property type="term" value="P:positive regulation of transcription by RNA polymerase II"/>
    <property type="evidence" value="ECO:0007669"/>
    <property type="project" value="TreeGrafter"/>
</dbReference>
<dbReference type="InterPro" id="IPR051583">
    <property type="entry name" value="YAP1"/>
</dbReference>
<evidence type="ECO:0000256" key="5">
    <source>
        <dbReference type="SAM" id="Coils"/>
    </source>
</evidence>
<dbReference type="PANTHER" id="PTHR17616">
    <property type="entry name" value="YES-ASSOCIATED PROTEIN YAP1 FAMILY MEMBER"/>
    <property type="match status" value="1"/>
</dbReference>
<evidence type="ECO:0000256" key="3">
    <source>
        <dbReference type="ARBA" id="ARBA00022490"/>
    </source>
</evidence>
<accession>A0A6V7V440</accession>
<name>A0A6V7V440_MELEN</name>
<dbReference type="OrthoDB" id="5987976at2759"/>
<dbReference type="Gene3D" id="2.20.70.10">
    <property type="match status" value="1"/>
</dbReference>
<dbReference type="PANTHER" id="PTHR17616:SF8">
    <property type="entry name" value="TRANSCRIPTIONAL COACTIVATOR YORKIE"/>
    <property type="match status" value="1"/>
</dbReference>
<keyword evidence="3" id="KW-0963">Cytoplasm</keyword>
<feature type="coiled-coil region" evidence="5">
    <location>
        <begin position="532"/>
        <end position="559"/>
    </location>
</feature>
<dbReference type="SMART" id="SM00456">
    <property type="entry name" value="WW"/>
    <property type="match status" value="1"/>
</dbReference>
<dbReference type="InterPro" id="IPR001202">
    <property type="entry name" value="WW_dom"/>
</dbReference>
<dbReference type="PROSITE" id="PS50020">
    <property type="entry name" value="WW_DOMAIN_2"/>
    <property type="match status" value="2"/>
</dbReference>
<comment type="caution">
    <text evidence="8">The sequence shown here is derived from an EMBL/GenBank/DDBJ whole genome shotgun (WGS) entry which is preliminary data.</text>
</comment>
<feature type="region of interest" description="Disordered" evidence="6">
    <location>
        <begin position="220"/>
        <end position="239"/>
    </location>
</feature>
<evidence type="ECO:0000313" key="8">
    <source>
        <dbReference type="EMBL" id="CAD2169694.1"/>
    </source>
</evidence>
<organism evidence="8 9">
    <name type="scientific">Meloidogyne enterolobii</name>
    <name type="common">Root-knot nematode worm</name>
    <name type="synonym">Meloidogyne mayaguensis</name>
    <dbReference type="NCBI Taxonomy" id="390850"/>
    <lineage>
        <taxon>Eukaryota</taxon>
        <taxon>Metazoa</taxon>
        <taxon>Ecdysozoa</taxon>
        <taxon>Nematoda</taxon>
        <taxon>Chromadorea</taxon>
        <taxon>Rhabditida</taxon>
        <taxon>Tylenchina</taxon>
        <taxon>Tylenchomorpha</taxon>
        <taxon>Tylenchoidea</taxon>
        <taxon>Meloidogynidae</taxon>
        <taxon>Meloidogyninae</taxon>
        <taxon>Meloidogyne</taxon>
    </lineage>
</organism>
<dbReference type="GO" id="GO:0005634">
    <property type="term" value="C:nucleus"/>
    <property type="evidence" value="ECO:0007669"/>
    <property type="project" value="UniProtKB-SubCell"/>
</dbReference>
<evidence type="ECO:0000256" key="6">
    <source>
        <dbReference type="SAM" id="MobiDB-lite"/>
    </source>
</evidence>
<dbReference type="CDD" id="cd00201">
    <property type="entry name" value="WW"/>
    <property type="match status" value="1"/>
</dbReference>
<evidence type="ECO:0000313" key="9">
    <source>
        <dbReference type="Proteomes" id="UP000580250"/>
    </source>
</evidence>
<feature type="compositionally biased region" description="Low complexity" evidence="6">
    <location>
        <begin position="220"/>
        <end position="235"/>
    </location>
</feature>
<dbReference type="AlphaFoldDB" id="A0A6V7V440"/>
<dbReference type="Proteomes" id="UP000580250">
    <property type="component" value="Unassembled WGS sequence"/>
</dbReference>
<keyword evidence="5" id="KW-0175">Coiled coil</keyword>
<feature type="domain" description="WW" evidence="7">
    <location>
        <begin position="384"/>
        <end position="420"/>
    </location>
</feature>
<dbReference type="GO" id="GO:0035329">
    <property type="term" value="P:hippo signaling"/>
    <property type="evidence" value="ECO:0007669"/>
    <property type="project" value="TreeGrafter"/>
</dbReference>
<dbReference type="SUPFAM" id="SSF51045">
    <property type="entry name" value="WW domain"/>
    <property type="match status" value="1"/>
</dbReference>
<evidence type="ECO:0000256" key="2">
    <source>
        <dbReference type="ARBA" id="ARBA00004496"/>
    </source>
</evidence>
<protein>
    <recommendedName>
        <fullName evidence="7">WW domain-containing protein</fullName>
    </recommendedName>
</protein>
<evidence type="ECO:0000259" key="7">
    <source>
        <dbReference type="PROSITE" id="PS50020"/>
    </source>
</evidence>
<dbReference type="EMBL" id="CAJEWN010000156">
    <property type="protein sequence ID" value="CAD2169694.1"/>
    <property type="molecule type" value="Genomic_DNA"/>
</dbReference>
<feature type="region of interest" description="Disordered" evidence="6">
    <location>
        <begin position="433"/>
        <end position="457"/>
    </location>
</feature>
<evidence type="ECO:0000256" key="1">
    <source>
        <dbReference type="ARBA" id="ARBA00004123"/>
    </source>
</evidence>
<dbReference type="GO" id="GO:0003713">
    <property type="term" value="F:transcription coactivator activity"/>
    <property type="evidence" value="ECO:0007669"/>
    <property type="project" value="TreeGrafter"/>
</dbReference>